<dbReference type="InterPro" id="IPR000326">
    <property type="entry name" value="PAP2/HPO"/>
</dbReference>
<dbReference type="SUPFAM" id="SSF48317">
    <property type="entry name" value="Acid phosphatase/Vanadium-dependent haloperoxidase"/>
    <property type="match status" value="1"/>
</dbReference>
<accession>A0A537K569</accession>
<feature type="domain" description="Phosphatidic acid phosphatase type 2/haloperoxidase" evidence="2">
    <location>
        <begin position="48"/>
        <end position="156"/>
    </location>
</feature>
<feature type="transmembrane region" description="Helical" evidence="1">
    <location>
        <begin position="12"/>
        <end position="35"/>
    </location>
</feature>
<evidence type="ECO:0000256" key="1">
    <source>
        <dbReference type="SAM" id="Phobius"/>
    </source>
</evidence>
<evidence type="ECO:0000259" key="2">
    <source>
        <dbReference type="SMART" id="SM00014"/>
    </source>
</evidence>
<dbReference type="PANTHER" id="PTHR14969:SF13">
    <property type="entry name" value="AT30094P"/>
    <property type="match status" value="1"/>
</dbReference>
<protein>
    <submittedName>
        <fullName evidence="3">Phosphatase PAP2 family protein</fullName>
    </submittedName>
</protein>
<dbReference type="AlphaFoldDB" id="A0A537K569"/>
<keyword evidence="1" id="KW-1133">Transmembrane helix</keyword>
<dbReference type="Proteomes" id="UP000318509">
    <property type="component" value="Unassembled WGS sequence"/>
</dbReference>
<feature type="transmembrane region" description="Helical" evidence="1">
    <location>
        <begin position="47"/>
        <end position="71"/>
    </location>
</feature>
<dbReference type="EMBL" id="VBAK01000106">
    <property type="protein sequence ID" value="TMI90890.1"/>
    <property type="molecule type" value="Genomic_DNA"/>
</dbReference>
<name>A0A537K569_9BACT</name>
<reference evidence="3 4" key="1">
    <citation type="journal article" date="2019" name="Nat. Microbiol.">
        <title>Mediterranean grassland soil C-N compound turnover is dependent on rainfall and depth, and is mediated by genomically divergent microorganisms.</title>
        <authorList>
            <person name="Diamond S."/>
            <person name="Andeer P.F."/>
            <person name="Li Z."/>
            <person name="Crits-Christoph A."/>
            <person name="Burstein D."/>
            <person name="Anantharaman K."/>
            <person name="Lane K.R."/>
            <person name="Thomas B.C."/>
            <person name="Pan C."/>
            <person name="Northen T.R."/>
            <person name="Banfield J.F."/>
        </authorList>
    </citation>
    <scope>NUCLEOTIDE SEQUENCE [LARGE SCALE GENOMIC DNA]</scope>
    <source>
        <strain evidence="3">NP_3</strain>
    </source>
</reference>
<dbReference type="PANTHER" id="PTHR14969">
    <property type="entry name" value="SPHINGOSINE-1-PHOSPHATE PHOSPHOHYDROLASE"/>
    <property type="match status" value="1"/>
</dbReference>
<keyword evidence="1" id="KW-0812">Transmembrane</keyword>
<evidence type="ECO:0000313" key="3">
    <source>
        <dbReference type="EMBL" id="TMI90890.1"/>
    </source>
</evidence>
<dbReference type="Pfam" id="PF01569">
    <property type="entry name" value="PAP2"/>
    <property type="match status" value="1"/>
</dbReference>
<dbReference type="SMART" id="SM00014">
    <property type="entry name" value="acidPPc"/>
    <property type="match status" value="1"/>
</dbReference>
<gene>
    <name evidence="3" type="ORF">E6H00_05525</name>
</gene>
<dbReference type="Gene3D" id="1.20.144.10">
    <property type="entry name" value="Phosphatidic acid phosphatase type 2/haloperoxidase"/>
    <property type="match status" value="1"/>
</dbReference>
<evidence type="ECO:0000313" key="4">
    <source>
        <dbReference type="Proteomes" id="UP000318509"/>
    </source>
</evidence>
<dbReference type="InterPro" id="IPR036938">
    <property type="entry name" value="PAP2/HPO_sf"/>
</dbReference>
<proteinExistence type="predicted"/>
<comment type="caution">
    <text evidence="3">The sequence shown here is derived from an EMBL/GenBank/DDBJ whole genome shotgun (WGS) entry which is preliminary data.</text>
</comment>
<keyword evidence="1" id="KW-0472">Membrane</keyword>
<sequence length="179" mass="18251">MNGLPARAPALGTAAVLVAIYGIGLYPLLLLGLWWRGAGEPDARRRVLLLSVLAAGLALGVNAALDVLLPLPRPFLVLPTHLLLTSPPRDPSFPSDHAAVACAVAVALRGVAAGWARLGLFGMVIIGASRVVVGVHYPSDILGGMVVGAACAGIALRAEAPLRPALNFALGVARGVRLA</sequence>
<organism evidence="3 4">
    <name type="scientific">Candidatus Segetimicrobium genomatis</name>
    <dbReference type="NCBI Taxonomy" id="2569760"/>
    <lineage>
        <taxon>Bacteria</taxon>
        <taxon>Bacillati</taxon>
        <taxon>Candidatus Sysuimicrobiota</taxon>
        <taxon>Candidatus Sysuimicrobiia</taxon>
        <taxon>Candidatus Sysuimicrobiales</taxon>
        <taxon>Candidatus Segetimicrobiaceae</taxon>
        <taxon>Candidatus Segetimicrobium</taxon>
    </lineage>
</organism>